<evidence type="ECO:0000313" key="2">
    <source>
        <dbReference type="Proteomes" id="UP001163324"/>
    </source>
</evidence>
<sequence>MATSFTSLPIIDLSPLRHDDVSSPPSPEARRLAARFHDVFATSGFAYLTNLPLSFSHEDVFALSKQFFSLPAEEKMKLAKRTFVKGNENTYRGYFPIQPLKAHDNLKEGFELGSGKVKTKAGGGNTAPSAFNMYEGNVWPSGSAGFPAASRRRLTQFYAELQSLSARLLRLLALSLGEEAERFDGWLEDSLSTLRLLHYPPNATSSSAAYDDDSSSISSGETFSTLGDVSASSAGDAQGGNGDAAGGEGVSDDVDVKLSCTPHTDSGILTLLHQDPTGGLEVRNSDGLWVPAPYVPGSVVANIGDLMARVSGGRFVATMHRVRAPGASAVHGPSYGRFSVPFFFEPGEECVVRTLDGREAVRYGDHVRGKMATWVEFQDV</sequence>
<reference evidence="1" key="1">
    <citation type="submission" date="2022-10" db="EMBL/GenBank/DDBJ databases">
        <title>Complete Genome of Trichothecium roseum strain YXFP-22015, a Plant Pathogen Isolated from Citrus.</title>
        <authorList>
            <person name="Wang Y."/>
            <person name="Zhu L."/>
        </authorList>
    </citation>
    <scope>NUCLEOTIDE SEQUENCE</scope>
    <source>
        <strain evidence="1">YXFP-22015</strain>
    </source>
</reference>
<comment type="caution">
    <text evidence="1">The sequence shown here is derived from an EMBL/GenBank/DDBJ whole genome shotgun (WGS) entry which is preliminary data.</text>
</comment>
<dbReference type="Proteomes" id="UP001163324">
    <property type="component" value="Chromosome 6"/>
</dbReference>
<keyword evidence="2" id="KW-1185">Reference proteome</keyword>
<protein>
    <submittedName>
        <fullName evidence="1">Uncharacterized protein</fullName>
    </submittedName>
</protein>
<proteinExistence type="predicted"/>
<evidence type="ECO:0000313" key="1">
    <source>
        <dbReference type="EMBL" id="KAI9898054.1"/>
    </source>
</evidence>
<accession>A0ACC0UVB6</accession>
<gene>
    <name evidence="1" type="ORF">N3K66_006414</name>
</gene>
<dbReference type="EMBL" id="CM047945">
    <property type="protein sequence ID" value="KAI9898054.1"/>
    <property type="molecule type" value="Genomic_DNA"/>
</dbReference>
<name>A0ACC0UVB6_9HYPO</name>
<organism evidence="1 2">
    <name type="scientific">Trichothecium roseum</name>
    <dbReference type="NCBI Taxonomy" id="47278"/>
    <lineage>
        <taxon>Eukaryota</taxon>
        <taxon>Fungi</taxon>
        <taxon>Dikarya</taxon>
        <taxon>Ascomycota</taxon>
        <taxon>Pezizomycotina</taxon>
        <taxon>Sordariomycetes</taxon>
        <taxon>Hypocreomycetidae</taxon>
        <taxon>Hypocreales</taxon>
        <taxon>Hypocreales incertae sedis</taxon>
        <taxon>Trichothecium</taxon>
    </lineage>
</organism>